<evidence type="ECO:0000313" key="6">
    <source>
        <dbReference type="Proteomes" id="UP000251937"/>
    </source>
</evidence>
<reference evidence="3 5" key="1">
    <citation type="submission" date="2017-02" db="EMBL/GenBank/DDBJ databases">
        <authorList>
            <person name="Varghese N."/>
            <person name="Submissions S."/>
        </authorList>
    </citation>
    <scope>NUCLEOTIDE SEQUENCE [LARGE SCALE GENOMIC DNA]</scope>
    <source>
        <strain evidence="3 5">DSM 16775</strain>
    </source>
</reference>
<accession>A0AAX2IGM1</accession>
<dbReference type="Gene3D" id="3.90.1150.10">
    <property type="entry name" value="Aspartate Aminotransferase, domain 1"/>
    <property type="match status" value="1"/>
</dbReference>
<dbReference type="InterPro" id="IPR015422">
    <property type="entry name" value="PyrdxlP-dep_Trfase_small"/>
</dbReference>
<dbReference type="SUPFAM" id="SSF53383">
    <property type="entry name" value="PLP-dependent transferases"/>
    <property type="match status" value="1"/>
</dbReference>
<dbReference type="Proteomes" id="UP000190669">
    <property type="component" value="Unassembled WGS sequence"/>
</dbReference>
<dbReference type="Gene3D" id="3.40.640.10">
    <property type="entry name" value="Type I PLP-dependent aspartate aminotransferase-like (Major domain)"/>
    <property type="match status" value="1"/>
</dbReference>
<comment type="caution">
    <text evidence="4">The sequence shown here is derived from an EMBL/GenBank/DDBJ whole genome shotgun (WGS) entry which is preliminary data.</text>
</comment>
<dbReference type="InterPro" id="IPR015421">
    <property type="entry name" value="PyrdxlP-dep_Trfase_major"/>
</dbReference>
<evidence type="ECO:0000313" key="3">
    <source>
        <dbReference type="EMBL" id="SKB40685.1"/>
    </source>
</evidence>
<dbReference type="InterPro" id="IPR015424">
    <property type="entry name" value="PyrdxlP-dep_Trfase"/>
</dbReference>
<evidence type="ECO:0000313" key="5">
    <source>
        <dbReference type="Proteomes" id="UP000190669"/>
    </source>
</evidence>
<dbReference type="GO" id="GO:0000271">
    <property type="term" value="P:polysaccharide biosynthetic process"/>
    <property type="evidence" value="ECO:0007669"/>
    <property type="project" value="TreeGrafter"/>
</dbReference>
<dbReference type="RefSeq" id="WP_228418696.1">
    <property type="nucleotide sequence ID" value="NZ_FUZE01000001.1"/>
</dbReference>
<dbReference type="PANTHER" id="PTHR30244">
    <property type="entry name" value="TRANSAMINASE"/>
    <property type="match status" value="1"/>
</dbReference>
<reference evidence="4 6" key="2">
    <citation type="submission" date="2018-06" db="EMBL/GenBank/DDBJ databases">
        <authorList>
            <consortium name="Pathogen Informatics"/>
            <person name="Doyle S."/>
        </authorList>
    </citation>
    <scope>NUCLEOTIDE SEQUENCE [LARGE SCALE GENOMIC DNA]</scope>
    <source>
        <strain evidence="4 6">NCTC11212</strain>
    </source>
</reference>
<evidence type="ECO:0000256" key="2">
    <source>
        <dbReference type="RuleBase" id="RU004508"/>
    </source>
</evidence>
<dbReference type="PIRSF" id="PIRSF000390">
    <property type="entry name" value="PLP_StrS"/>
    <property type="match status" value="1"/>
</dbReference>
<keyword evidence="5" id="KW-1185">Reference proteome</keyword>
<dbReference type="PANTHER" id="PTHR30244:SF34">
    <property type="entry name" value="DTDP-4-AMINO-4,6-DIDEOXYGALACTOSE TRANSAMINASE"/>
    <property type="match status" value="1"/>
</dbReference>
<protein>
    <submittedName>
        <fullName evidence="3">CDP-6-deoxy-D-xylo-4-hexulose-3-dehydrase</fullName>
    </submittedName>
    <submittedName>
        <fullName evidence="4">UDP-4-amino-4-deoxy-L-arabinose--oxoglutarate aminotransferase</fullName>
        <ecNumber evidence="4">2.6.1.87</ecNumber>
    </submittedName>
</protein>
<keyword evidence="4" id="KW-0808">Transferase</keyword>
<keyword evidence="4" id="KW-0032">Aminotransferase</keyword>
<dbReference type="EC" id="2.6.1.87" evidence="4"/>
<comment type="similarity">
    <text evidence="1 2">Belongs to the DegT/DnrJ/EryC1 family.</text>
</comment>
<dbReference type="Pfam" id="PF01041">
    <property type="entry name" value="DegT_DnrJ_EryC1"/>
    <property type="match status" value="1"/>
</dbReference>
<dbReference type="EMBL" id="UAVR01000005">
    <property type="protein sequence ID" value="SQA87785.1"/>
    <property type="molecule type" value="Genomic_DNA"/>
</dbReference>
<dbReference type="InterPro" id="IPR000653">
    <property type="entry name" value="DegT/StrS_aminotransferase"/>
</dbReference>
<name>A0AAX2IGM1_9FLAO</name>
<evidence type="ECO:0000256" key="1">
    <source>
        <dbReference type="ARBA" id="ARBA00037999"/>
    </source>
</evidence>
<sequence length="391" mass="44794">MKIPLMRKAFLNEVETKKALAEFILQADRLSMDVECGKFEKKFAEYQQCKHAVLFNSGGSANLAMLQALKNMGKLKDGDKIGFSALTWSTNTMPIIQMNMAPVVIDVTPEVINTTSKNLLERLETTNLQALFITNILGFTGDIDKIRQICEERNIILIEDNCESLGTELPEGRTGNFGIGASFSFFVAHHMSTIEGGMVCTSDDDFAEMLRIVRANGWDRNLNAEQQKKWRTQFGIQSEFEAKYTFYDLGYNFRPTEITGFLGQYQMQFLEKNISSREQNYLRIEKIVHENPDFIILEHSHINVLSTFAFPFVCKTAELRAHYLQKFIDAGVEIRPMIAGNMQSQPFYKKYVKEVYDMPGADMMHNNGFYCGNYPELLEEDLVVFENLLRK</sequence>
<dbReference type="GO" id="GO:0030170">
    <property type="term" value="F:pyridoxal phosphate binding"/>
    <property type="evidence" value="ECO:0007669"/>
    <property type="project" value="TreeGrafter"/>
</dbReference>
<organism evidence="4 6">
    <name type="scientific">Chryseobacterium balustinum</name>
    <dbReference type="NCBI Taxonomy" id="246"/>
    <lineage>
        <taxon>Bacteria</taxon>
        <taxon>Pseudomonadati</taxon>
        <taxon>Bacteroidota</taxon>
        <taxon>Flavobacteriia</taxon>
        <taxon>Flavobacteriales</taxon>
        <taxon>Weeksellaceae</taxon>
        <taxon>Chryseobacterium group</taxon>
        <taxon>Chryseobacterium</taxon>
    </lineage>
</organism>
<dbReference type="Proteomes" id="UP000251937">
    <property type="component" value="Unassembled WGS sequence"/>
</dbReference>
<keyword evidence="2" id="KW-0663">Pyridoxal phosphate</keyword>
<dbReference type="AlphaFoldDB" id="A0AAX2IGM1"/>
<evidence type="ECO:0000313" key="4">
    <source>
        <dbReference type="EMBL" id="SQA87785.1"/>
    </source>
</evidence>
<gene>
    <name evidence="4" type="primary">arnB_1</name>
    <name evidence="4" type="ORF">NCTC11212_00656</name>
    <name evidence="3" type="ORF">SAMN05421800_101483</name>
</gene>
<dbReference type="EMBL" id="FUZE01000001">
    <property type="protein sequence ID" value="SKB40685.1"/>
    <property type="molecule type" value="Genomic_DNA"/>
</dbReference>
<dbReference type="GO" id="GO:0099620">
    <property type="term" value="F:UDP-4-amino-4-deoxy-L-arabinose aminotransferase"/>
    <property type="evidence" value="ECO:0007669"/>
    <property type="project" value="UniProtKB-EC"/>
</dbReference>
<proteinExistence type="inferred from homology"/>